<evidence type="ECO:0000256" key="6">
    <source>
        <dbReference type="ARBA" id="ARBA00022840"/>
    </source>
</evidence>
<dbReference type="EC" id="6.1.1.24" evidence="10"/>
<dbReference type="GeneID" id="105270159"/>
<keyword evidence="21" id="KW-1185">Reference proteome</keyword>
<dbReference type="NCBIfam" id="TIGR00464">
    <property type="entry name" value="gltX_bact"/>
    <property type="match status" value="1"/>
</dbReference>
<keyword evidence="5 17" id="KW-0547">Nucleotide-binding</keyword>
<reference evidence="22 23" key="2">
    <citation type="submission" date="2025-04" db="UniProtKB">
        <authorList>
            <consortium name="RefSeq"/>
        </authorList>
    </citation>
    <scope>IDENTIFICATION</scope>
    <source>
        <strain evidence="22 23">USDA-PBARC FA_bdor</strain>
        <tissue evidence="22 23">Whole organism</tissue>
    </source>
</reference>
<dbReference type="InterPro" id="IPR014729">
    <property type="entry name" value="Rossmann-like_a/b/a_fold"/>
</dbReference>
<keyword evidence="8 17" id="KW-0030">Aminoacyl-tRNA synthetase</keyword>
<dbReference type="InterPro" id="IPR033910">
    <property type="entry name" value="GluRS_core"/>
</dbReference>
<dbReference type="GO" id="GO:0004818">
    <property type="term" value="F:glutamate-tRNA ligase activity"/>
    <property type="evidence" value="ECO:0007669"/>
    <property type="project" value="UniProtKB-EC"/>
</dbReference>
<dbReference type="AlphaFoldDB" id="A0A0C9QXF8"/>
<sequence>MSLRLFRSLSVQLMHKRFYKKQPVRVRFAPSPTGQLHLGGLRTALYNYLFARKNDGTFILRIEDTDQSRLQVGAMEKLQEDLLWAGIIPDEGPIAGGPSAPYVQSKRLNLYQEQVEKLLENGSAYYCFCSERRLEMMRKEAIKAGEVPKYDNRCRHLEKDVINTKISRQEPRCIRFKLPDKSTTFHDMVYGDLTINQTEGDPVIIKTDGFPTYHFANVVDDHFMEISHILRGVEWQTSTGKHLQIYNAFGWTPPQFGHLPLILNADGTKLSKRQGDITVDAFRKDGIFPLALLNYITYAGGGFQREEGFQSVCHTYADLIHQFDVERINTSSSKLHHDKLLEFNKLELSNLLDDTDNLGFLVHKMQKMILQTFPDRRNDGSLQMDEHHMITILQWARNRITKLNDLVSTDLAFLWVNPSLSIDDPGTIGSLQTLCTELENWDGNNFKKHQLNDYLRKFATDNGVKFSTLMKSLRTALSGLEHGPGVAEMMEILGKEETLQRLKQCNIQ</sequence>
<evidence type="ECO:0000313" key="20">
    <source>
        <dbReference type="EMBL" id="JAG70132.1"/>
    </source>
</evidence>
<keyword evidence="6 17" id="KW-0067">ATP-binding</keyword>
<evidence type="ECO:0000256" key="8">
    <source>
        <dbReference type="ARBA" id="ARBA00023146"/>
    </source>
</evidence>
<evidence type="ECO:0000256" key="13">
    <source>
        <dbReference type="ARBA" id="ARBA00044313"/>
    </source>
</evidence>
<evidence type="ECO:0000256" key="5">
    <source>
        <dbReference type="ARBA" id="ARBA00022741"/>
    </source>
</evidence>
<evidence type="ECO:0000259" key="18">
    <source>
        <dbReference type="Pfam" id="PF00749"/>
    </source>
</evidence>
<dbReference type="EMBL" id="GBYB01000365">
    <property type="protein sequence ID" value="JAG70132.1"/>
    <property type="molecule type" value="Transcribed_RNA"/>
</dbReference>
<feature type="domain" description="Glutamyl/glutaminyl-tRNA synthetase class Ib catalytic" evidence="18">
    <location>
        <begin position="24"/>
        <end position="340"/>
    </location>
</feature>
<dbReference type="SUPFAM" id="SSF52374">
    <property type="entry name" value="Nucleotidylyl transferase"/>
    <property type="match status" value="1"/>
</dbReference>
<dbReference type="GO" id="GO:0008270">
    <property type="term" value="F:zinc ion binding"/>
    <property type="evidence" value="ECO:0007669"/>
    <property type="project" value="InterPro"/>
</dbReference>
<evidence type="ECO:0000313" key="24">
    <source>
        <dbReference type="RefSeq" id="XP_011309214.1"/>
    </source>
</evidence>
<dbReference type="GO" id="GO:0005739">
    <property type="term" value="C:mitochondrion"/>
    <property type="evidence" value="ECO:0007669"/>
    <property type="project" value="UniProtKB-SubCell"/>
</dbReference>
<organism evidence="20">
    <name type="scientific">Fopius arisanus</name>
    <dbReference type="NCBI Taxonomy" id="64838"/>
    <lineage>
        <taxon>Eukaryota</taxon>
        <taxon>Metazoa</taxon>
        <taxon>Ecdysozoa</taxon>
        <taxon>Arthropoda</taxon>
        <taxon>Hexapoda</taxon>
        <taxon>Insecta</taxon>
        <taxon>Pterygota</taxon>
        <taxon>Neoptera</taxon>
        <taxon>Endopterygota</taxon>
        <taxon>Hymenoptera</taxon>
        <taxon>Apocrita</taxon>
        <taxon>Ichneumonoidea</taxon>
        <taxon>Braconidae</taxon>
        <taxon>Opiinae</taxon>
        <taxon>Fopius</taxon>
    </lineage>
</organism>
<dbReference type="CDD" id="cd00808">
    <property type="entry name" value="GluRS_core"/>
    <property type="match status" value="1"/>
</dbReference>
<evidence type="ECO:0000256" key="1">
    <source>
        <dbReference type="ARBA" id="ARBA00004173"/>
    </source>
</evidence>
<dbReference type="Pfam" id="PF19269">
    <property type="entry name" value="Anticodon_2"/>
    <property type="match status" value="1"/>
</dbReference>
<comment type="catalytic activity">
    <reaction evidence="15">
        <text>tRNA(Glx) + L-glutamate + ATP = L-glutamyl-tRNA(Glx) + AMP + diphosphate</text>
        <dbReference type="Rhea" id="RHEA:18397"/>
        <dbReference type="Rhea" id="RHEA-COMP:9713"/>
        <dbReference type="Rhea" id="RHEA-COMP:9716"/>
        <dbReference type="ChEBI" id="CHEBI:29985"/>
        <dbReference type="ChEBI" id="CHEBI:30616"/>
        <dbReference type="ChEBI" id="CHEBI:33019"/>
        <dbReference type="ChEBI" id="CHEBI:78442"/>
        <dbReference type="ChEBI" id="CHEBI:78520"/>
        <dbReference type="ChEBI" id="CHEBI:456215"/>
        <dbReference type="EC" id="6.1.1.24"/>
    </reaction>
    <physiologicalReaction direction="left-to-right" evidence="15">
        <dbReference type="Rhea" id="RHEA:18398"/>
    </physiologicalReaction>
</comment>
<proteinExistence type="inferred from homology"/>
<dbReference type="InterPro" id="IPR004527">
    <property type="entry name" value="Glu-tRNA-ligase_bac/mito"/>
</dbReference>
<keyword evidence="7 17" id="KW-0648">Protein biosynthesis</keyword>
<comment type="catalytic activity">
    <reaction evidence="14">
        <text>tRNA(Glu) + L-glutamate + ATP = L-glutamyl-tRNA(Glu) + AMP + diphosphate</text>
        <dbReference type="Rhea" id="RHEA:23540"/>
        <dbReference type="Rhea" id="RHEA-COMP:9663"/>
        <dbReference type="Rhea" id="RHEA-COMP:9680"/>
        <dbReference type="ChEBI" id="CHEBI:29985"/>
        <dbReference type="ChEBI" id="CHEBI:30616"/>
        <dbReference type="ChEBI" id="CHEBI:33019"/>
        <dbReference type="ChEBI" id="CHEBI:78442"/>
        <dbReference type="ChEBI" id="CHEBI:78520"/>
        <dbReference type="ChEBI" id="CHEBI:456215"/>
        <dbReference type="EC" id="6.1.1.17"/>
    </reaction>
    <physiologicalReaction direction="left-to-right" evidence="14">
        <dbReference type="Rhea" id="RHEA:23541"/>
    </physiologicalReaction>
</comment>
<evidence type="ECO:0000313" key="22">
    <source>
        <dbReference type="RefSeq" id="XP_011309212.1"/>
    </source>
</evidence>
<keyword evidence="4 17" id="KW-0436">Ligase</keyword>
<dbReference type="Gene3D" id="3.40.50.620">
    <property type="entry name" value="HUPs"/>
    <property type="match status" value="1"/>
</dbReference>
<dbReference type="SUPFAM" id="SSF48163">
    <property type="entry name" value="An anticodon-binding domain of class I aminoacyl-tRNA synthetases"/>
    <property type="match status" value="1"/>
</dbReference>
<feature type="domain" description="Aminoacyl-tRNA synthetase class I anticodon-binding" evidence="19">
    <location>
        <begin position="384"/>
        <end position="504"/>
    </location>
</feature>
<evidence type="ECO:0000256" key="14">
    <source>
        <dbReference type="ARBA" id="ARBA00047366"/>
    </source>
</evidence>
<dbReference type="KEGG" id="fas:105270159"/>
<evidence type="ECO:0000256" key="10">
    <source>
        <dbReference type="ARBA" id="ARBA00044054"/>
    </source>
</evidence>
<accession>A0A9R1TF33</accession>
<dbReference type="HAMAP" id="MF_00022">
    <property type="entry name" value="Glu_tRNA_synth_type1"/>
    <property type="match status" value="1"/>
</dbReference>
<comment type="catalytic activity">
    <reaction evidence="16">
        <text>tRNA(Gln) + L-glutamate + ATP = L-glutamyl-tRNA(Gln) + AMP + diphosphate</text>
        <dbReference type="Rhea" id="RHEA:64612"/>
        <dbReference type="Rhea" id="RHEA-COMP:9662"/>
        <dbReference type="Rhea" id="RHEA-COMP:9684"/>
        <dbReference type="ChEBI" id="CHEBI:29985"/>
        <dbReference type="ChEBI" id="CHEBI:30616"/>
        <dbReference type="ChEBI" id="CHEBI:33019"/>
        <dbReference type="ChEBI" id="CHEBI:78442"/>
        <dbReference type="ChEBI" id="CHEBI:78520"/>
        <dbReference type="ChEBI" id="CHEBI:456215"/>
    </reaction>
    <physiologicalReaction direction="left-to-right" evidence="16">
        <dbReference type="Rhea" id="RHEA:64613"/>
    </physiologicalReaction>
</comment>
<dbReference type="PROSITE" id="PS00178">
    <property type="entry name" value="AA_TRNA_LIGASE_I"/>
    <property type="match status" value="1"/>
</dbReference>
<dbReference type="Proteomes" id="UP000694866">
    <property type="component" value="Unplaced"/>
</dbReference>
<dbReference type="RefSeq" id="XP_011309212.1">
    <property type="nucleotide sequence ID" value="XM_011310910.1"/>
</dbReference>
<comment type="similarity">
    <text evidence="2">Belongs to the class-I aminoacyl-tRNA synthetase family. Glutamate--tRNA ligase type 1 subfamily.</text>
</comment>
<comment type="subcellular location">
    <subcellularLocation>
        <location evidence="1">Mitochondrion</location>
    </subcellularLocation>
</comment>
<evidence type="ECO:0000256" key="2">
    <source>
        <dbReference type="ARBA" id="ARBA00007894"/>
    </source>
</evidence>
<evidence type="ECO:0000259" key="19">
    <source>
        <dbReference type="Pfam" id="PF19269"/>
    </source>
</evidence>
<dbReference type="PANTHER" id="PTHR43311">
    <property type="entry name" value="GLUTAMATE--TRNA LIGASE"/>
    <property type="match status" value="1"/>
</dbReference>
<accession>A0A9R1TGF7</accession>
<dbReference type="CTD" id="39828"/>
<name>A0A0C9QXF8_9HYME</name>
<evidence type="ECO:0000256" key="11">
    <source>
        <dbReference type="ARBA" id="ARBA00044142"/>
    </source>
</evidence>
<evidence type="ECO:0000313" key="21">
    <source>
        <dbReference type="Proteomes" id="UP000694866"/>
    </source>
</evidence>
<evidence type="ECO:0000256" key="4">
    <source>
        <dbReference type="ARBA" id="ARBA00022598"/>
    </source>
</evidence>
<dbReference type="PRINTS" id="PR00987">
    <property type="entry name" value="TRNASYNTHGLU"/>
</dbReference>
<evidence type="ECO:0000256" key="15">
    <source>
        <dbReference type="ARBA" id="ARBA00047479"/>
    </source>
</evidence>
<dbReference type="GO" id="GO:0005524">
    <property type="term" value="F:ATP binding"/>
    <property type="evidence" value="ECO:0007669"/>
    <property type="project" value="UniProtKB-KW"/>
</dbReference>
<evidence type="ECO:0000256" key="17">
    <source>
        <dbReference type="RuleBase" id="RU363037"/>
    </source>
</evidence>
<evidence type="ECO:0000256" key="7">
    <source>
        <dbReference type="ARBA" id="ARBA00022917"/>
    </source>
</evidence>
<dbReference type="PANTHER" id="PTHR43311:SF2">
    <property type="entry name" value="GLUTAMATE--TRNA LIGASE, MITOCHONDRIAL-RELATED"/>
    <property type="match status" value="1"/>
</dbReference>
<dbReference type="GO" id="GO:0000049">
    <property type="term" value="F:tRNA binding"/>
    <property type="evidence" value="ECO:0007669"/>
    <property type="project" value="InterPro"/>
</dbReference>
<evidence type="ECO:0000256" key="16">
    <source>
        <dbReference type="ARBA" id="ARBA00047689"/>
    </source>
</evidence>
<dbReference type="GO" id="GO:0006424">
    <property type="term" value="P:glutamyl-tRNA aminoacylation"/>
    <property type="evidence" value="ECO:0007669"/>
    <property type="project" value="InterPro"/>
</dbReference>
<dbReference type="GO" id="GO:0050561">
    <property type="term" value="F:glutamate-tRNA(Gln) ligase activity"/>
    <property type="evidence" value="ECO:0007669"/>
    <property type="project" value="UniProtKB-EC"/>
</dbReference>
<dbReference type="OrthoDB" id="428822at2759"/>
<evidence type="ECO:0000256" key="9">
    <source>
        <dbReference type="ARBA" id="ARBA00030865"/>
    </source>
</evidence>
<dbReference type="InterPro" id="IPR049940">
    <property type="entry name" value="GluQ/Sye"/>
</dbReference>
<dbReference type="InterPro" id="IPR045462">
    <property type="entry name" value="aa-tRNA-synth_I_cd-bd"/>
</dbReference>
<reference evidence="20" key="1">
    <citation type="submission" date="2015-01" db="EMBL/GenBank/DDBJ databases">
        <title>Transcriptome Assembly of Fopius arisanus.</title>
        <authorList>
            <person name="Geib S."/>
        </authorList>
    </citation>
    <scope>NUCLEOTIDE SEQUENCE</scope>
</reference>
<dbReference type="FunFam" id="3.40.50.620:FF:000045">
    <property type="entry name" value="Glutamate--tRNA ligase, mitochondrial"/>
    <property type="match status" value="1"/>
</dbReference>
<evidence type="ECO:0000313" key="23">
    <source>
        <dbReference type="RefSeq" id="XP_011309213.1"/>
    </source>
</evidence>
<dbReference type="RefSeq" id="XP_011309213.1">
    <property type="nucleotide sequence ID" value="XM_011310911.1"/>
</dbReference>
<dbReference type="InterPro" id="IPR020058">
    <property type="entry name" value="Glu/Gln-tRNA-synth_Ib_cat-dom"/>
</dbReference>
<dbReference type="InterPro" id="IPR001412">
    <property type="entry name" value="aa-tRNA-synth_I_CS"/>
</dbReference>
<dbReference type="InterPro" id="IPR000924">
    <property type="entry name" value="Glu/Gln-tRNA-synth"/>
</dbReference>
<accession>A0A0C9QXF8</accession>
<dbReference type="InterPro" id="IPR020751">
    <property type="entry name" value="aa-tRNA-synth_I_codon-bd_sub2"/>
</dbReference>
<dbReference type="Pfam" id="PF00749">
    <property type="entry name" value="tRNA-synt_1c"/>
    <property type="match status" value="1"/>
</dbReference>
<gene>
    <name evidence="20" type="primary">ears2</name>
    <name evidence="22 23 24" type="synonym">GluRS-m</name>
    <name evidence="20" type="ORF">g.60593</name>
</gene>
<evidence type="ECO:0000256" key="12">
    <source>
        <dbReference type="ARBA" id="ARBA00044251"/>
    </source>
</evidence>
<dbReference type="Gene3D" id="1.10.10.350">
    <property type="match status" value="1"/>
</dbReference>
<accession>A0A9R1THS3</accession>
<protein>
    <recommendedName>
        <fullName evidence="11">Nondiscriminating glutamyl-tRNA synthetase EARS2, mitochondrial</fullName>
        <ecNumber evidence="3">6.1.1.17</ecNumber>
        <ecNumber evidence="10">6.1.1.24</ecNumber>
    </recommendedName>
    <alternativeName>
        <fullName evidence="13">Glutamate--tRNA(Gln) ligase EARS2, mitochondrial</fullName>
    </alternativeName>
    <alternativeName>
        <fullName evidence="9">Glutamyl-tRNA synthetase</fullName>
    </alternativeName>
    <alternativeName>
        <fullName evidence="12">Mitochondrial glutamyl-tRNA synthetase</fullName>
    </alternativeName>
</protein>
<dbReference type="InterPro" id="IPR008925">
    <property type="entry name" value="aa_tRNA-synth_I_cd-bd_sf"/>
</dbReference>
<dbReference type="EC" id="6.1.1.17" evidence="3"/>
<dbReference type="RefSeq" id="XP_011309214.1">
    <property type="nucleotide sequence ID" value="XM_011310912.1"/>
</dbReference>
<evidence type="ECO:0000256" key="3">
    <source>
        <dbReference type="ARBA" id="ARBA00012835"/>
    </source>
</evidence>